<dbReference type="GeneID" id="25334871"/>
<feature type="region of interest" description="Disordered" evidence="1">
    <location>
        <begin position="840"/>
        <end position="899"/>
    </location>
</feature>
<evidence type="ECO:0000313" key="3">
    <source>
        <dbReference type="Proteomes" id="UP000030763"/>
    </source>
</evidence>
<gene>
    <name evidence="2" type="ORF">EMWEY_00008850</name>
</gene>
<feature type="compositionally biased region" description="Low complexity" evidence="1">
    <location>
        <begin position="537"/>
        <end position="561"/>
    </location>
</feature>
<feature type="compositionally biased region" description="Low complexity" evidence="1">
    <location>
        <begin position="321"/>
        <end position="338"/>
    </location>
</feature>
<dbReference type="PANTHER" id="PTHR24330:SF19">
    <property type="entry name" value="MEDIATOR OF RNA POLYMERASE II TRANSCRIPTION SUBUNIT 29"/>
    <property type="match status" value="1"/>
</dbReference>
<dbReference type="InterPro" id="IPR052145">
    <property type="entry name" value="Mediator/Homeobox_domain"/>
</dbReference>
<protein>
    <submittedName>
        <fullName evidence="2">Uncharacterized protein</fullName>
    </submittedName>
</protein>
<dbReference type="AlphaFoldDB" id="U6M4T1"/>
<keyword evidence="3" id="KW-1185">Reference proteome</keyword>
<dbReference type="OMA" id="IEAQCGS"/>
<feature type="compositionally biased region" description="Polar residues" evidence="1">
    <location>
        <begin position="1044"/>
        <end position="1056"/>
    </location>
</feature>
<reference evidence="2" key="1">
    <citation type="submission" date="2013-10" db="EMBL/GenBank/DDBJ databases">
        <title>Genomic analysis of the causative agents of coccidiosis in chickens.</title>
        <authorList>
            <person name="Reid A.J."/>
            <person name="Blake D."/>
            <person name="Billington K."/>
            <person name="Browne H."/>
            <person name="Dunn M."/>
            <person name="Hung S."/>
            <person name="Kawahara F."/>
            <person name="Miranda-Saavedra D."/>
            <person name="Mourier T."/>
            <person name="Nagra H."/>
            <person name="Otto T.D."/>
            <person name="Rawlings N."/>
            <person name="Sanchez A."/>
            <person name="Sanders M."/>
            <person name="Subramaniam C."/>
            <person name="Tay Y."/>
            <person name="Dear P."/>
            <person name="Doerig C."/>
            <person name="Gruber A."/>
            <person name="Parkinson J."/>
            <person name="Shirley M."/>
            <person name="Wan K.L."/>
            <person name="Berriman M."/>
            <person name="Tomley F."/>
            <person name="Pain A."/>
        </authorList>
    </citation>
    <scope>NUCLEOTIDE SEQUENCE [LARGE SCALE GENOMIC DNA]</scope>
    <source>
        <strain evidence="2">Weybridge</strain>
    </source>
</reference>
<evidence type="ECO:0000256" key="1">
    <source>
        <dbReference type="SAM" id="MobiDB-lite"/>
    </source>
</evidence>
<dbReference type="PANTHER" id="PTHR24330">
    <property type="entry name" value="HOMEOBOX PROTEIN BARH-LIKE"/>
    <property type="match status" value="1"/>
</dbReference>
<feature type="compositionally biased region" description="Low complexity" evidence="1">
    <location>
        <begin position="288"/>
        <end position="311"/>
    </location>
</feature>
<feature type="region of interest" description="Disordered" evidence="1">
    <location>
        <begin position="221"/>
        <end position="338"/>
    </location>
</feature>
<dbReference type="Proteomes" id="UP000030763">
    <property type="component" value="Unassembled WGS sequence"/>
</dbReference>
<evidence type="ECO:0000313" key="2">
    <source>
        <dbReference type="EMBL" id="CDJ57464.1"/>
    </source>
</evidence>
<feature type="region of interest" description="Disordered" evidence="1">
    <location>
        <begin position="537"/>
        <end position="580"/>
    </location>
</feature>
<dbReference type="OrthoDB" id="345848at2759"/>
<name>U6M4T1_EIMMA</name>
<dbReference type="RefSeq" id="XP_013334112.1">
    <property type="nucleotide sequence ID" value="XM_013478658.1"/>
</dbReference>
<feature type="compositionally biased region" description="Polar residues" evidence="1">
    <location>
        <begin position="1009"/>
        <end position="1022"/>
    </location>
</feature>
<sequence length="1146" mass="119401">MGDIRAECLSRAIAARREEWGGCGGQLTEGLKSLIVSRCCLTWLKTIEALLPLSCCSNSWRQSLDEAIAAGDVPVVISFSCVALLSRQTHAVQVSLLSRLARCSTVSLFLDFSLSSGGPPSLLQGGPLLQGAPLLQGHAGQLVKYLLQQMPFAIELSIDLQAWETPSGALAAEVLRLICRSTSTLTTLQLRGALLHQRMHALLASGCSLYPVPRRRHLSPSIEAQCGSSKPPSSTTSCSGDSSNVPSSNSPPACLPLSIHTTPQLHAGQDNGNDPPHGDDPTPPTPHTPNIDISSPSSQRTPPTSDPLSGSPTPPSPPPSEVSETTEAADSTEPTTATAAATVAATAAATAAIAAAEATAAATAAEAGGAEEVLPSCGSIWGKEEMEDWLESSPEDTPPQVSPHEYMRERRQGFYLPNLIRLSLEGLQLLQYLGAPHLEETAITLTSEALSLESLTTMYYDLASLPPSLRAGPPLQVPSYRLGGPPTSFIHPCLPLRFLKTYGKHLHTLKVVGLMGPLAKSELAHWASRALETLRRQQQQQQQQEQHQGQEQEQEQQQEQQTGLEVGSGIKGDTDDSMCGARGDSRDKSCCECCLLQQETAANKGWLCCCSLGELQELLVEETSFLVFVSPPKLLQLEVTVCCSSDWMLLLEFLRLYGGLLQQLTVWGDEVCPPSLGPLSPSFSSSSNISSSCISRVWGRCLSSMSVPEETQQLISFLKAKSAAERGGNTGKCLSTAAGDSSKRVSAVSPSRPIRLQELKSLQCPSCLLPELCCSIGTSSCNTSIDFLPSLRHLDTWGDARRIVSFLQPKRHLETVVVRSITNAAEALKQCERDIVSLTASSGSSNSSRSGSSIGLMSSSSSGGRIPISSSSSRLPVSSSSSGKLSTSSSSSKLPISSSTSCLNRLPQQPFYPCSSPTAAAAENNLISYEGPGSILNSWSIPPAAAAATAAVPVAAAVAAAGATAAAPAVAATTPGVVPAEAAAVVAAAAAATTVLKASTDATAVPPVSSYTQSPSGAVQEQKSPKGGPLQGIEDGPRRGPPKKSSTGPLGGSSRTPPRRFSGEAPIGYPLEGPQGSEISIVVGPQGSGDSLIVGPQGSNDSLLEGPPQPEGSRSAAGGSEGLGDELGLGDEEGSGDGFKGLEELD</sequence>
<organism evidence="2 3">
    <name type="scientific">Eimeria maxima</name>
    <name type="common">Coccidian parasite</name>
    <dbReference type="NCBI Taxonomy" id="5804"/>
    <lineage>
        <taxon>Eukaryota</taxon>
        <taxon>Sar</taxon>
        <taxon>Alveolata</taxon>
        <taxon>Apicomplexa</taxon>
        <taxon>Conoidasida</taxon>
        <taxon>Coccidia</taxon>
        <taxon>Eucoccidiorida</taxon>
        <taxon>Eimeriorina</taxon>
        <taxon>Eimeriidae</taxon>
        <taxon>Eimeria</taxon>
    </lineage>
</organism>
<feature type="compositionally biased region" description="Low complexity" evidence="1">
    <location>
        <begin position="226"/>
        <end position="252"/>
    </location>
</feature>
<proteinExistence type="predicted"/>
<dbReference type="VEuPathDB" id="ToxoDB:EMWEY_00008850"/>
<dbReference type="EMBL" id="HG719291">
    <property type="protein sequence ID" value="CDJ57464.1"/>
    <property type="molecule type" value="Genomic_DNA"/>
</dbReference>
<feature type="region of interest" description="Disordered" evidence="1">
    <location>
        <begin position="1003"/>
        <end position="1146"/>
    </location>
</feature>
<reference evidence="2" key="2">
    <citation type="submission" date="2013-10" db="EMBL/GenBank/DDBJ databases">
        <authorList>
            <person name="Aslett M."/>
        </authorList>
    </citation>
    <scope>NUCLEOTIDE SEQUENCE [LARGE SCALE GENOMIC DNA]</scope>
    <source>
        <strain evidence="2">Weybridge</strain>
    </source>
</reference>
<accession>U6M4T1</accession>